<reference evidence="1 2" key="1">
    <citation type="submission" date="2014-03" db="EMBL/GenBank/DDBJ databases">
        <title>Draft genome of the hookworm Oesophagostomum dentatum.</title>
        <authorList>
            <person name="Mitreva M."/>
        </authorList>
    </citation>
    <scope>NUCLEOTIDE SEQUENCE [LARGE SCALE GENOMIC DNA]</scope>
    <source>
        <strain evidence="1 2">OD-Hann</strain>
    </source>
</reference>
<dbReference type="AlphaFoldDB" id="A0A0B1SI53"/>
<dbReference type="PANTHER" id="PTHR31562">
    <property type="entry name" value="PROTEIN CBG18972"/>
    <property type="match status" value="1"/>
</dbReference>
<gene>
    <name evidence="1" type="ORF">OESDEN_17126</name>
</gene>
<dbReference type="PANTHER" id="PTHR31562:SF8">
    <property type="entry name" value="ALPHA-1,6-MANNOSYLTRANSFERASE"/>
    <property type="match status" value="1"/>
</dbReference>
<dbReference type="InterPro" id="IPR004988">
    <property type="entry name" value="DUF273"/>
</dbReference>
<name>A0A0B1SI53_OESDE</name>
<evidence type="ECO:0000313" key="1">
    <source>
        <dbReference type="EMBL" id="KHJ83177.1"/>
    </source>
</evidence>
<evidence type="ECO:0000313" key="2">
    <source>
        <dbReference type="Proteomes" id="UP000053660"/>
    </source>
</evidence>
<organism evidence="1 2">
    <name type="scientific">Oesophagostomum dentatum</name>
    <name type="common">Nodular worm</name>
    <dbReference type="NCBI Taxonomy" id="61180"/>
    <lineage>
        <taxon>Eukaryota</taxon>
        <taxon>Metazoa</taxon>
        <taxon>Ecdysozoa</taxon>
        <taxon>Nematoda</taxon>
        <taxon>Chromadorea</taxon>
        <taxon>Rhabditida</taxon>
        <taxon>Rhabditina</taxon>
        <taxon>Rhabditomorpha</taxon>
        <taxon>Strongyloidea</taxon>
        <taxon>Strongylidae</taxon>
        <taxon>Oesophagostomum</taxon>
    </lineage>
</organism>
<dbReference type="EMBL" id="KN574738">
    <property type="protein sequence ID" value="KHJ83177.1"/>
    <property type="molecule type" value="Genomic_DNA"/>
</dbReference>
<protein>
    <submittedName>
        <fullName evidence="1">Uncharacterized protein</fullName>
    </submittedName>
</protein>
<sequence>MAYVSCVKQALGATRLWPGKLRIYRRAHGWVRDGFITTDKWSDVDFMLHGWKLQTVGEQGWESPFKKNIDPTKCGTGYSGWEWIESKHVNTSVIRRELASFEKYSGKTYAKEATNLMYITMPDIGVCYPNCDANT</sequence>
<keyword evidence="2" id="KW-1185">Reference proteome</keyword>
<dbReference type="Pfam" id="PF03314">
    <property type="entry name" value="DUF273"/>
    <property type="match status" value="1"/>
</dbReference>
<dbReference type="Proteomes" id="UP000053660">
    <property type="component" value="Unassembled WGS sequence"/>
</dbReference>
<dbReference type="OrthoDB" id="407658at2759"/>
<accession>A0A0B1SI53</accession>
<proteinExistence type="predicted"/>